<sequence>MADGDALPDGYLLSGTMRDERPFVVALDVVLDRVNANIRAPVARFDIIGHLPQSGRNRPLALGGGPPGAAGEW</sequence>
<organism evidence="2 3">
    <name type="scientific">Microbispora corallina</name>
    <dbReference type="NCBI Taxonomy" id="83302"/>
    <lineage>
        <taxon>Bacteria</taxon>
        <taxon>Bacillati</taxon>
        <taxon>Actinomycetota</taxon>
        <taxon>Actinomycetes</taxon>
        <taxon>Streptosporangiales</taxon>
        <taxon>Streptosporangiaceae</taxon>
        <taxon>Microbispora</taxon>
    </lineage>
</organism>
<comment type="caution">
    <text evidence="2">The sequence shown here is derived from an EMBL/GenBank/DDBJ whole genome shotgun (WGS) entry which is preliminary data.</text>
</comment>
<evidence type="ECO:0000313" key="2">
    <source>
        <dbReference type="EMBL" id="GIH43117.1"/>
    </source>
</evidence>
<dbReference type="EMBL" id="BOOC01000035">
    <property type="protein sequence ID" value="GIH43117.1"/>
    <property type="molecule type" value="Genomic_DNA"/>
</dbReference>
<gene>
    <name evidence="2" type="ORF">Mco01_61170</name>
</gene>
<keyword evidence="3" id="KW-1185">Reference proteome</keyword>
<protein>
    <submittedName>
        <fullName evidence="2">Uncharacterized protein</fullName>
    </submittedName>
</protein>
<dbReference type="Proteomes" id="UP000603904">
    <property type="component" value="Unassembled WGS sequence"/>
</dbReference>
<reference evidence="2 3" key="1">
    <citation type="submission" date="2021-01" db="EMBL/GenBank/DDBJ databases">
        <title>Whole genome shotgun sequence of Microbispora corallina NBRC 16416.</title>
        <authorList>
            <person name="Komaki H."/>
            <person name="Tamura T."/>
        </authorList>
    </citation>
    <scope>NUCLEOTIDE SEQUENCE [LARGE SCALE GENOMIC DNA]</scope>
    <source>
        <strain evidence="2 3">NBRC 16416</strain>
    </source>
</reference>
<evidence type="ECO:0000313" key="3">
    <source>
        <dbReference type="Proteomes" id="UP000603904"/>
    </source>
</evidence>
<evidence type="ECO:0000256" key="1">
    <source>
        <dbReference type="SAM" id="MobiDB-lite"/>
    </source>
</evidence>
<feature type="compositionally biased region" description="Gly residues" evidence="1">
    <location>
        <begin position="62"/>
        <end position="73"/>
    </location>
</feature>
<name>A0ABQ4G7X3_9ACTN</name>
<feature type="region of interest" description="Disordered" evidence="1">
    <location>
        <begin position="54"/>
        <end position="73"/>
    </location>
</feature>
<accession>A0ABQ4G7X3</accession>
<proteinExistence type="predicted"/>